<dbReference type="EMBL" id="UOFY01000001">
    <property type="protein sequence ID" value="VAX05425.1"/>
    <property type="molecule type" value="Genomic_DNA"/>
</dbReference>
<sequence length="338" mass="37329">MYSRIYRLSLLLILFNLLLPTSLMAQWFEDEQAIMGTPIRVELWSDDASEAKAAIKTVMSEIQRIDALMSPFKDNSELARINQQAGDTPVILSKELFQLILRAETVSEMTGGVFDISFASVGYLYDYRKGIHPSTKEIKAQLPAVNYRAIKLDSKTRSIFFSLPGMRIDLGGIAKGYAVDKAAHLLRQRGIQHALVSAGGDSRLLGDRHGRPWMIGIRHPRDTPKKTTAEKARTSPVVLPLSNIAISTSGDYERFFIRDGVRYHHIINTKTGRAARASQSATVIGPDATLTDALSTSVFILGAKKGIALINRLPGFDAVVIDSHGQLYYSDGLMPPQK</sequence>
<comment type="catalytic activity">
    <reaction evidence="10">
        <text>L-threonyl-[protein] + FAD = FMN-L-threonyl-[protein] + AMP + H(+)</text>
        <dbReference type="Rhea" id="RHEA:36847"/>
        <dbReference type="Rhea" id="RHEA-COMP:11060"/>
        <dbReference type="Rhea" id="RHEA-COMP:11061"/>
        <dbReference type="ChEBI" id="CHEBI:15378"/>
        <dbReference type="ChEBI" id="CHEBI:30013"/>
        <dbReference type="ChEBI" id="CHEBI:57692"/>
        <dbReference type="ChEBI" id="CHEBI:74257"/>
        <dbReference type="ChEBI" id="CHEBI:456215"/>
        <dbReference type="EC" id="2.7.1.180"/>
    </reaction>
</comment>
<keyword evidence="6" id="KW-0479">Metal-binding</keyword>
<dbReference type="Pfam" id="PF02424">
    <property type="entry name" value="ApbE"/>
    <property type="match status" value="1"/>
</dbReference>
<dbReference type="PIRSF" id="PIRSF006268">
    <property type="entry name" value="ApbE"/>
    <property type="match status" value="1"/>
</dbReference>
<dbReference type="InterPro" id="IPR024932">
    <property type="entry name" value="ApbE"/>
</dbReference>
<evidence type="ECO:0000256" key="7">
    <source>
        <dbReference type="ARBA" id="ARBA00022827"/>
    </source>
</evidence>
<keyword evidence="4" id="KW-0285">Flavoprotein</keyword>
<dbReference type="InterPro" id="IPR003374">
    <property type="entry name" value="ApbE-like_sf"/>
</dbReference>
<dbReference type="PANTHER" id="PTHR30040:SF2">
    <property type="entry name" value="FAD:PROTEIN FMN TRANSFERASE"/>
    <property type="match status" value="1"/>
</dbReference>
<evidence type="ECO:0000256" key="10">
    <source>
        <dbReference type="ARBA" id="ARBA00048540"/>
    </source>
</evidence>
<dbReference type="PANTHER" id="PTHR30040">
    <property type="entry name" value="THIAMINE BIOSYNTHESIS LIPOPROTEIN APBE"/>
    <property type="match status" value="1"/>
</dbReference>
<organism evidence="11">
    <name type="scientific">hydrothermal vent metagenome</name>
    <dbReference type="NCBI Taxonomy" id="652676"/>
    <lineage>
        <taxon>unclassified sequences</taxon>
        <taxon>metagenomes</taxon>
        <taxon>ecological metagenomes</taxon>
    </lineage>
</organism>
<reference evidence="11" key="1">
    <citation type="submission" date="2018-06" db="EMBL/GenBank/DDBJ databases">
        <authorList>
            <person name="Zhirakovskaya E."/>
        </authorList>
    </citation>
    <scope>NUCLEOTIDE SEQUENCE</scope>
</reference>
<keyword evidence="8" id="KW-0460">Magnesium</keyword>
<evidence type="ECO:0000256" key="9">
    <source>
        <dbReference type="ARBA" id="ARBA00031306"/>
    </source>
</evidence>
<keyword evidence="7" id="KW-0274">FAD</keyword>
<gene>
    <name evidence="11" type="ORF">MNBD_GAMMA25-1225</name>
</gene>
<accession>A0A3B1BGS1</accession>
<dbReference type="EC" id="2.7.1.180" evidence="2"/>
<protein>
    <recommendedName>
        <fullName evidence="3">FAD:protein FMN transferase</fullName>
        <ecNumber evidence="2">2.7.1.180</ecNumber>
    </recommendedName>
    <alternativeName>
        <fullName evidence="9">Flavin transferase</fullName>
    </alternativeName>
</protein>
<evidence type="ECO:0000256" key="3">
    <source>
        <dbReference type="ARBA" id="ARBA00016337"/>
    </source>
</evidence>
<evidence type="ECO:0000256" key="1">
    <source>
        <dbReference type="ARBA" id="ARBA00001946"/>
    </source>
</evidence>
<dbReference type="SUPFAM" id="SSF143631">
    <property type="entry name" value="ApbE-like"/>
    <property type="match status" value="1"/>
</dbReference>
<evidence type="ECO:0000256" key="8">
    <source>
        <dbReference type="ARBA" id="ARBA00022842"/>
    </source>
</evidence>
<proteinExistence type="predicted"/>
<evidence type="ECO:0000256" key="5">
    <source>
        <dbReference type="ARBA" id="ARBA00022679"/>
    </source>
</evidence>
<dbReference type="GO" id="GO:0046872">
    <property type="term" value="F:metal ion binding"/>
    <property type="evidence" value="ECO:0007669"/>
    <property type="project" value="UniProtKB-KW"/>
</dbReference>
<keyword evidence="5 11" id="KW-0808">Transferase</keyword>
<evidence type="ECO:0000256" key="6">
    <source>
        <dbReference type="ARBA" id="ARBA00022723"/>
    </source>
</evidence>
<comment type="cofactor">
    <cofactor evidence="1">
        <name>Mg(2+)</name>
        <dbReference type="ChEBI" id="CHEBI:18420"/>
    </cofactor>
</comment>
<dbReference type="AlphaFoldDB" id="A0A3B1BGS1"/>
<name>A0A3B1BGS1_9ZZZZ</name>
<dbReference type="GO" id="GO:0016740">
    <property type="term" value="F:transferase activity"/>
    <property type="evidence" value="ECO:0007669"/>
    <property type="project" value="UniProtKB-KW"/>
</dbReference>
<evidence type="ECO:0000313" key="11">
    <source>
        <dbReference type="EMBL" id="VAX05425.1"/>
    </source>
</evidence>
<evidence type="ECO:0000256" key="4">
    <source>
        <dbReference type="ARBA" id="ARBA00022630"/>
    </source>
</evidence>
<dbReference type="Gene3D" id="3.10.520.10">
    <property type="entry name" value="ApbE-like domains"/>
    <property type="match status" value="1"/>
</dbReference>
<evidence type="ECO:0000256" key="2">
    <source>
        <dbReference type="ARBA" id="ARBA00011955"/>
    </source>
</evidence>